<dbReference type="Pfam" id="PF10017">
    <property type="entry name" value="Methyltransf_33"/>
    <property type="match status" value="2"/>
</dbReference>
<dbReference type="GO" id="GO:0008168">
    <property type="term" value="F:methyltransferase activity"/>
    <property type="evidence" value="ECO:0007669"/>
    <property type="project" value="UniProtKB-KW"/>
</dbReference>
<dbReference type="InterPro" id="IPR019257">
    <property type="entry name" value="MeTrfase_dom"/>
</dbReference>
<evidence type="ECO:0000259" key="4">
    <source>
        <dbReference type="Pfam" id="PF10017"/>
    </source>
</evidence>
<proteinExistence type="evidence at transcript level"/>
<dbReference type="AlphaFoldDB" id="A0A411H8P2"/>
<keyword evidence="1 5" id="KW-0489">Methyltransferase</keyword>
<evidence type="ECO:0000256" key="1">
    <source>
        <dbReference type="ARBA" id="ARBA00022603"/>
    </source>
</evidence>
<feature type="domain" description="Histidine-specific methyltransferase SAM-dependent" evidence="4">
    <location>
        <begin position="179"/>
        <end position="276"/>
    </location>
</feature>
<evidence type="ECO:0000256" key="3">
    <source>
        <dbReference type="SAM" id="MobiDB-lite"/>
    </source>
</evidence>
<feature type="region of interest" description="Disordered" evidence="3">
    <location>
        <begin position="149"/>
        <end position="183"/>
    </location>
</feature>
<gene>
    <name evidence="5" type="primary">egt1</name>
</gene>
<reference evidence="5" key="1">
    <citation type="submission" date="2018-05" db="EMBL/GenBank/DDBJ databases">
        <authorList>
            <person name="Lin J."/>
        </authorList>
    </citation>
    <scope>NUCLEOTIDE SEQUENCE</scope>
    <source>
        <strain evidence="5">YX74</strain>
    </source>
</reference>
<accession>A0A411H8P2</accession>
<dbReference type="InterPro" id="IPR029063">
    <property type="entry name" value="SAM-dependent_MTases_sf"/>
</dbReference>
<feature type="domain" description="Histidine-specific methyltransferase SAM-dependent" evidence="4">
    <location>
        <begin position="2"/>
        <end position="127"/>
    </location>
</feature>
<dbReference type="PANTHER" id="PTHR43397">
    <property type="entry name" value="ERGOTHIONEINE BIOSYNTHESIS PROTEIN 1"/>
    <property type="match status" value="1"/>
</dbReference>
<name>A0A411H8P2_FLAVE</name>
<organism evidence="5">
    <name type="scientific">Flammulina velutipes</name>
    <name type="common">Agaricus velutipes</name>
    <dbReference type="NCBI Taxonomy" id="38945"/>
    <lineage>
        <taxon>Eukaryota</taxon>
        <taxon>Fungi</taxon>
        <taxon>Dikarya</taxon>
        <taxon>Basidiomycota</taxon>
        <taxon>Agaricomycotina</taxon>
        <taxon>Agaricomycetes</taxon>
        <taxon>Agaricomycetidae</taxon>
        <taxon>Agaricales</taxon>
        <taxon>Marasmiineae</taxon>
        <taxon>Physalacriaceae</taxon>
        <taxon>Flammulina</taxon>
    </lineage>
</organism>
<dbReference type="PANTHER" id="PTHR43397:SF1">
    <property type="entry name" value="ERGOTHIONEINE BIOSYNTHESIS PROTEIN 1"/>
    <property type="match status" value="1"/>
</dbReference>
<dbReference type="Gene3D" id="3.40.50.150">
    <property type="entry name" value="Vaccinia Virus protein VP39"/>
    <property type="match status" value="1"/>
</dbReference>
<feature type="compositionally biased region" description="Low complexity" evidence="3">
    <location>
        <begin position="160"/>
        <end position="174"/>
    </location>
</feature>
<dbReference type="EMBL" id="MH321454">
    <property type="protein sequence ID" value="QBB19872.1"/>
    <property type="molecule type" value="mRNA"/>
</dbReference>
<dbReference type="SMR" id="A0A411H8P2"/>
<sequence length="418" mass="46278">MLLYDEQGLRLYDAITTEAPEYYLFGAEEEILKTRADDIVRVMHAGAGLSAGEVVLELGSGLAGLVANSNLSGSSPITYYALDLEYRELERTLGDIASSDLGPILKDKVSTRGMWGTYEDGLKFLQSGGLHSPSPSSQMAAMGRHLSREFDSADRDNSPDSRSSASSTDAGSSPPSTPGETQQPLHLLFLGSSLGNFTRAEGAEFLRSLPLRPGMGDTLLLGLDHDNDQRVIEEAYNDPRGHTEAFIVNGLKAAGRVLGDDKLFDGGKWEYVNFSDNDAYALFSDSGLRPIQRWTDSASRYSLWLLERPPFLFPLLSSPVACNAQGQITPKKIYSTTPFGIPSPQDWENLWAFWDFITRSMIPPSMLFQKPIDLRHICLFYLGHIPTFLDIHLSRLLKEPHSEPEEFKNIFEVSSQSE</sequence>
<dbReference type="GO" id="GO:0032259">
    <property type="term" value="P:methylation"/>
    <property type="evidence" value="ECO:0007669"/>
    <property type="project" value="UniProtKB-KW"/>
</dbReference>
<keyword evidence="2 5" id="KW-0808">Transferase</keyword>
<evidence type="ECO:0000313" key="5">
    <source>
        <dbReference type="EMBL" id="QBB19872.1"/>
    </source>
</evidence>
<evidence type="ECO:0000256" key="2">
    <source>
        <dbReference type="ARBA" id="ARBA00022679"/>
    </source>
</evidence>
<protein>
    <submittedName>
        <fullName evidence="5">Methyltransferase and sulfoxide synthase</fullName>
    </submittedName>
</protein>
<feature type="compositionally biased region" description="Basic and acidic residues" evidence="3">
    <location>
        <begin position="149"/>
        <end position="159"/>
    </location>
</feature>
<dbReference type="InterPro" id="IPR051128">
    <property type="entry name" value="EgtD_Methyltrsf_superfamily"/>
</dbReference>